<dbReference type="Proteomes" id="UP000000376">
    <property type="component" value="Chromosome"/>
</dbReference>
<evidence type="ECO:0000313" key="3">
    <source>
        <dbReference type="Proteomes" id="UP000000376"/>
    </source>
</evidence>
<keyword evidence="3" id="KW-1185">Reference proteome</keyword>
<accession>D7BLR5</accession>
<dbReference type="KEGG" id="ahe:Arch_0100"/>
<name>D7BLR5_ARCHD</name>
<dbReference type="STRING" id="644284.Arch_0100"/>
<organism evidence="2 3">
    <name type="scientific">Arcanobacterium haemolyticum (strain ATCC 9345 / DSM 20595 / CCM 5947 / CCUG 17215 / LMG 16163 / NBRC 15585 / NCTC 8452 / 11018)</name>
    <dbReference type="NCBI Taxonomy" id="644284"/>
    <lineage>
        <taxon>Bacteria</taxon>
        <taxon>Bacillati</taxon>
        <taxon>Actinomycetota</taxon>
        <taxon>Actinomycetes</taxon>
        <taxon>Actinomycetales</taxon>
        <taxon>Actinomycetaceae</taxon>
        <taxon>Arcanobacterium</taxon>
    </lineage>
</organism>
<gene>
    <name evidence="2" type="ordered locus">Arch_0100</name>
</gene>
<dbReference type="AlphaFoldDB" id="D7BLR5"/>
<proteinExistence type="predicted"/>
<protein>
    <recommendedName>
        <fullName evidence="4">ABC transporter permease</fullName>
    </recommendedName>
</protein>
<reference evidence="2 3" key="1">
    <citation type="journal article" date="2010" name="Stand. Genomic Sci.">
        <title>Complete genome sequence of Arcanobacterium haemolyticum type strain (11018).</title>
        <authorList>
            <person name="Yasawong M."/>
            <person name="Teshima H."/>
            <person name="Lapidus A."/>
            <person name="Nolan M."/>
            <person name="Lucas S."/>
            <person name="Glavina Del Rio T."/>
            <person name="Tice H."/>
            <person name="Cheng J."/>
            <person name="Bruce D."/>
            <person name="Detter C."/>
            <person name="Tapia R."/>
            <person name="Han C."/>
            <person name="Goodwin L."/>
            <person name="Pitluck S."/>
            <person name="Liolios K."/>
            <person name="Ivanova N."/>
            <person name="Mavromatis K."/>
            <person name="Mikhailova N."/>
            <person name="Pati A."/>
            <person name="Chen A."/>
            <person name="Palaniappan K."/>
            <person name="Land M."/>
            <person name="Hauser L."/>
            <person name="Chang Y."/>
            <person name="Jeffries C."/>
            <person name="Rohde M."/>
            <person name="Sikorski J."/>
            <person name="Pukall R."/>
            <person name="Goker M."/>
            <person name="Woyke T."/>
            <person name="Bristow J."/>
            <person name="Eisen J."/>
            <person name="Markowitz V."/>
            <person name="Hugenholtz P."/>
            <person name="Kyrpides N."/>
            <person name="Klenk H."/>
        </authorList>
    </citation>
    <scope>NUCLEOTIDE SEQUENCE [LARGE SCALE GENOMIC DNA]</scope>
    <source>
        <strain evidence="3">ATCC 9345 / DSM 20595 / CCUG 17215 / LMG 16163 / NBRC 15585 / NCTC 8452 / 11018</strain>
    </source>
</reference>
<keyword evidence="1" id="KW-1133">Transmembrane helix</keyword>
<dbReference type="HOGENOM" id="CLU_186178_2_1_11"/>
<dbReference type="EMBL" id="CP002045">
    <property type="protein sequence ID" value="ADH91864.1"/>
    <property type="molecule type" value="Genomic_DNA"/>
</dbReference>
<evidence type="ECO:0000256" key="1">
    <source>
        <dbReference type="SAM" id="Phobius"/>
    </source>
</evidence>
<keyword evidence="1" id="KW-0472">Membrane</keyword>
<evidence type="ECO:0000313" key="2">
    <source>
        <dbReference type="EMBL" id="ADH91864.1"/>
    </source>
</evidence>
<dbReference type="RefSeq" id="WP_013169362.1">
    <property type="nucleotide sequence ID" value="NC_014218.1"/>
</dbReference>
<feature type="transmembrane region" description="Helical" evidence="1">
    <location>
        <begin position="21"/>
        <end position="41"/>
    </location>
</feature>
<evidence type="ECO:0008006" key="4">
    <source>
        <dbReference type="Google" id="ProtNLM"/>
    </source>
</evidence>
<keyword evidence="1" id="KW-0812">Transmembrane</keyword>
<sequence>MYRALWKILPGPTWFKAIEALLLLAGVVFVLFQYVYPWVYYNTNWFDTTVG</sequence>